<sequence>MKLSVFLFLLGILSVNANEIFSQTSLNFRMEKASVEEVLEQIQQQCSYDFIYDYEYVNELKAVSVEFHDASLDQVLYEVLRNTNLDYRVEDKMIVLFPREITKPVKTESVNSPVQKKKIITGKVTDNDGIPLPGVSVVVKGTTVGAATDIDGNYSIGFEVDKAILVYSFVGMIAQEFVYEGQTVLNVTLFADAEQMAEVIVTGYQTISKERSTGSYAIVKADDMRSMETSLQSKLEGLTSGVLNSSFGDGNSMASYLPDSDNDNRLIMRGISTMSENSSPLVVIDGFPSSEGLSSVNPNDIEQITFLKDAAAASIWGSQSSNGVIVITTKKGTQSKPKVSYKFTHQYIPKWDLDYLNKASADEMITFLEESFEGAPAAYMNYWAPTELGTLMQDYKNGVITEAVYNAGVAELRARGDNYGQIEDELLEAGAIQQHDLSIQGGTENISYRAAINYMKKSGGYVGNENEKINISMNNDFNINSRLKASLGINFMYEDVDYSPVYAAEPGYSGRSAVVDRITPWEMLKNEDGSYANQSSGYLSAPLGLGGSYPLSHSQSLLDTYGINTFSNILNDIDHSKRGYESYMTRLKASFNYKIIEGLNFNGGVQYEKGSRTDKSYWGKEHRGVAQARTFFAIGGPNGTIAEDKIPEGAIQQINTGDNSSYTIRGTLNYTKELGKHSFTALGGGEISKRYSEYYKTSQFGLDTKTLIEKPMDIASLSGFNFGTLGSYGYSYYFGNYDDFFQLTSTDDRYASYFGNFAYTFDNRYVFNASGRIDNFNLYGGESRFNKKPLWALGAGWNVSNEKFMEEIEWLDHLKFTYTYGSNGNVARGAIPELQISQSIDSYHNGLAGTISSPKNASLKWEETITNNLKLDFGLFNSKLSGSIDFYHRKSKDVLSGKEIDPTHGLTRVTFNNGTIVNKGFEFELGGTVMEKGDFYWGTKFLLSYNHNEVVDINTSTRSQYPEDLLRGLYSAPGKPTNGLYSFQWAGLNEQGHAQAIDQNGEASSSYIDMEGTSMLKFSGTVVPSWVSSFTTQFKYKNYELSALFVGSFGNIMRKDVPEIAIDEVYRPHADISKRWKKPGDENHTNIPKVGTRYTEPALANYLYAYADINVVSADYIKLREVNFIYNFPKKFLSSLSLGSAQAMFQVTNPLKWTKNKDGIDPEAMDMSFGKRQMPIMTSYTVGLNINF</sequence>
<dbReference type="InterPro" id="IPR037066">
    <property type="entry name" value="Plug_dom_sf"/>
</dbReference>
<keyword evidence="9 10" id="KW-0998">Cell outer membrane</keyword>
<keyword evidence="6" id="KW-0408">Iron</keyword>
<dbReference type="InterPro" id="IPR012910">
    <property type="entry name" value="Plug_dom"/>
</dbReference>
<dbReference type="Gene3D" id="2.40.170.20">
    <property type="entry name" value="TonB-dependent receptor, beta-barrel domain"/>
    <property type="match status" value="1"/>
</dbReference>
<evidence type="ECO:0000256" key="8">
    <source>
        <dbReference type="ARBA" id="ARBA00023136"/>
    </source>
</evidence>
<evidence type="ECO:0000259" key="15">
    <source>
        <dbReference type="Pfam" id="PF07715"/>
    </source>
</evidence>
<evidence type="ECO:0000259" key="14">
    <source>
        <dbReference type="Pfam" id="PF07660"/>
    </source>
</evidence>
<dbReference type="SUPFAM" id="SSF49464">
    <property type="entry name" value="Carboxypeptidase regulatory domain-like"/>
    <property type="match status" value="1"/>
</dbReference>
<organism evidence="16 17">
    <name type="scientific">Labilibaculum filiforme</name>
    <dbReference type="NCBI Taxonomy" id="1940526"/>
    <lineage>
        <taxon>Bacteria</taxon>
        <taxon>Pseudomonadati</taxon>
        <taxon>Bacteroidota</taxon>
        <taxon>Bacteroidia</taxon>
        <taxon>Marinilabiliales</taxon>
        <taxon>Marinifilaceae</taxon>
        <taxon>Labilibaculum</taxon>
    </lineage>
</organism>
<evidence type="ECO:0000313" key="16">
    <source>
        <dbReference type="EMBL" id="PKQ63941.1"/>
    </source>
</evidence>
<dbReference type="InterPro" id="IPR011662">
    <property type="entry name" value="Secretin/TonB_short_N"/>
</dbReference>
<dbReference type="EMBL" id="MVDD01000004">
    <property type="protein sequence ID" value="PKQ63941.1"/>
    <property type="molecule type" value="Genomic_DNA"/>
</dbReference>
<evidence type="ECO:0000256" key="4">
    <source>
        <dbReference type="ARBA" id="ARBA00022496"/>
    </source>
</evidence>
<dbReference type="GO" id="GO:0009279">
    <property type="term" value="C:cell outer membrane"/>
    <property type="evidence" value="ECO:0007669"/>
    <property type="project" value="UniProtKB-SubCell"/>
</dbReference>
<keyword evidence="7 11" id="KW-0798">TonB box</keyword>
<evidence type="ECO:0000256" key="7">
    <source>
        <dbReference type="ARBA" id="ARBA00023077"/>
    </source>
</evidence>
<gene>
    <name evidence="16" type="ORF">BZG02_07980</name>
</gene>
<dbReference type="NCBIfam" id="TIGR04057">
    <property type="entry name" value="SusC_RagA_signa"/>
    <property type="match status" value="1"/>
</dbReference>
<keyword evidence="4" id="KW-0410">Iron transport</keyword>
<dbReference type="InterPro" id="IPR039426">
    <property type="entry name" value="TonB-dep_rcpt-like"/>
</dbReference>
<protein>
    <recommendedName>
        <fullName evidence="18">SusC/RagA family TonB-linked outer membrane protein</fullName>
    </recommendedName>
</protein>
<keyword evidence="3 10" id="KW-1134">Transmembrane beta strand</keyword>
<keyword evidence="17" id="KW-1185">Reference proteome</keyword>
<dbReference type="SUPFAM" id="SSF56935">
    <property type="entry name" value="Porins"/>
    <property type="match status" value="1"/>
</dbReference>
<keyword evidence="2 10" id="KW-0813">Transport</keyword>
<evidence type="ECO:0000256" key="3">
    <source>
        <dbReference type="ARBA" id="ARBA00022452"/>
    </source>
</evidence>
<comment type="caution">
    <text evidence="16">The sequence shown here is derived from an EMBL/GenBank/DDBJ whole genome shotgun (WGS) entry which is preliminary data.</text>
</comment>
<dbReference type="InterPro" id="IPR000531">
    <property type="entry name" value="Beta-barrel_TonB"/>
</dbReference>
<keyword evidence="8 10" id="KW-0472">Membrane</keyword>
<feature type="chain" id="PRO_5015007978" description="SusC/RagA family TonB-linked outer membrane protein" evidence="12">
    <location>
        <begin position="18"/>
        <end position="1188"/>
    </location>
</feature>
<dbReference type="Gene3D" id="2.170.130.10">
    <property type="entry name" value="TonB-dependent receptor, plug domain"/>
    <property type="match status" value="1"/>
</dbReference>
<evidence type="ECO:0000256" key="2">
    <source>
        <dbReference type="ARBA" id="ARBA00022448"/>
    </source>
</evidence>
<dbReference type="Pfam" id="PF07660">
    <property type="entry name" value="STN"/>
    <property type="match status" value="1"/>
</dbReference>
<dbReference type="Proteomes" id="UP000233535">
    <property type="component" value="Unassembled WGS sequence"/>
</dbReference>
<reference evidence="16 17" key="1">
    <citation type="journal article" date="2017" name="Front. Microbiol.">
        <title>Labilibaculum manganireducens gen. nov., sp. nov. and Labilibaculum filiforme sp. nov., Novel Bacteroidetes Isolated from Subsurface Sediments of the Baltic Sea.</title>
        <authorList>
            <person name="Vandieken V."/>
            <person name="Marshall I.P."/>
            <person name="Niemann H."/>
            <person name="Engelen B."/>
            <person name="Cypionka H."/>
        </authorList>
    </citation>
    <scope>NUCLEOTIDE SEQUENCE [LARGE SCALE GENOMIC DNA]</scope>
    <source>
        <strain evidence="16 17">59.16B</strain>
    </source>
</reference>
<dbReference type="NCBIfam" id="TIGR04056">
    <property type="entry name" value="OMP_RagA_SusC"/>
    <property type="match status" value="1"/>
</dbReference>
<dbReference type="Pfam" id="PF07715">
    <property type="entry name" value="Plug"/>
    <property type="match status" value="1"/>
</dbReference>
<evidence type="ECO:0000256" key="11">
    <source>
        <dbReference type="RuleBase" id="RU003357"/>
    </source>
</evidence>
<evidence type="ECO:0000256" key="5">
    <source>
        <dbReference type="ARBA" id="ARBA00022692"/>
    </source>
</evidence>
<feature type="signal peptide" evidence="12">
    <location>
        <begin position="1"/>
        <end position="17"/>
    </location>
</feature>
<evidence type="ECO:0000313" key="17">
    <source>
        <dbReference type="Proteomes" id="UP000233535"/>
    </source>
</evidence>
<dbReference type="GO" id="GO:0006826">
    <property type="term" value="P:iron ion transport"/>
    <property type="evidence" value="ECO:0007669"/>
    <property type="project" value="UniProtKB-KW"/>
</dbReference>
<evidence type="ECO:0000256" key="10">
    <source>
        <dbReference type="PROSITE-ProRule" id="PRU01360"/>
    </source>
</evidence>
<evidence type="ECO:0000256" key="6">
    <source>
        <dbReference type="ARBA" id="ARBA00023004"/>
    </source>
</evidence>
<name>A0A2N3I0W4_9BACT</name>
<dbReference type="Gene3D" id="3.55.50.30">
    <property type="match status" value="1"/>
</dbReference>
<evidence type="ECO:0000256" key="1">
    <source>
        <dbReference type="ARBA" id="ARBA00004571"/>
    </source>
</evidence>
<dbReference type="PROSITE" id="PS52016">
    <property type="entry name" value="TONB_DEPENDENT_REC_3"/>
    <property type="match status" value="1"/>
</dbReference>
<dbReference type="Pfam" id="PF13715">
    <property type="entry name" value="CarbopepD_reg_2"/>
    <property type="match status" value="1"/>
</dbReference>
<keyword evidence="5 10" id="KW-0812">Transmembrane</keyword>
<dbReference type="InterPro" id="IPR023996">
    <property type="entry name" value="TonB-dep_OMP_SusC/RagA"/>
</dbReference>
<comment type="similarity">
    <text evidence="10 11">Belongs to the TonB-dependent receptor family.</text>
</comment>
<keyword evidence="12" id="KW-0732">Signal</keyword>
<evidence type="ECO:0008006" key="18">
    <source>
        <dbReference type="Google" id="ProtNLM"/>
    </source>
</evidence>
<dbReference type="AlphaFoldDB" id="A0A2N3I0W4"/>
<dbReference type="InterPro" id="IPR036942">
    <property type="entry name" value="Beta-barrel_TonB_sf"/>
</dbReference>
<accession>A0A2N3I0W4</accession>
<feature type="domain" description="Secretin/TonB short N-terminal" evidence="14">
    <location>
        <begin position="48"/>
        <end position="98"/>
    </location>
</feature>
<feature type="domain" description="TonB-dependent receptor plug" evidence="15">
    <location>
        <begin position="209"/>
        <end position="324"/>
    </location>
</feature>
<keyword evidence="4" id="KW-0406">Ion transport</keyword>
<comment type="subcellular location">
    <subcellularLocation>
        <location evidence="1 10">Cell outer membrane</location>
        <topology evidence="1 10">Multi-pass membrane protein</topology>
    </subcellularLocation>
</comment>
<dbReference type="InterPro" id="IPR023997">
    <property type="entry name" value="TonB-dep_OMP_SusC/RagA_CS"/>
</dbReference>
<dbReference type="Gene3D" id="2.60.40.1120">
    <property type="entry name" value="Carboxypeptidase-like, regulatory domain"/>
    <property type="match status" value="1"/>
</dbReference>
<feature type="domain" description="TonB-dependent receptor-like beta-barrel" evidence="13">
    <location>
        <begin position="655"/>
        <end position="964"/>
    </location>
</feature>
<evidence type="ECO:0000259" key="13">
    <source>
        <dbReference type="Pfam" id="PF00593"/>
    </source>
</evidence>
<evidence type="ECO:0000256" key="12">
    <source>
        <dbReference type="SAM" id="SignalP"/>
    </source>
</evidence>
<proteinExistence type="inferred from homology"/>
<dbReference type="Pfam" id="PF00593">
    <property type="entry name" value="TonB_dep_Rec_b-barrel"/>
    <property type="match status" value="1"/>
</dbReference>
<evidence type="ECO:0000256" key="9">
    <source>
        <dbReference type="ARBA" id="ARBA00023237"/>
    </source>
</evidence>
<dbReference type="InterPro" id="IPR008969">
    <property type="entry name" value="CarboxyPept-like_regulatory"/>
</dbReference>